<dbReference type="Proteomes" id="UP001174997">
    <property type="component" value="Unassembled WGS sequence"/>
</dbReference>
<dbReference type="AlphaFoldDB" id="A0AA39Z6S4"/>
<comment type="caution">
    <text evidence="2">The sequence shown here is derived from an EMBL/GenBank/DDBJ whole genome shotgun (WGS) entry which is preliminary data.</text>
</comment>
<feature type="region of interest" description="Disordered" evidence="1">
    <location>
        <begin position="44"/>
        <end position="64"/>
    </location>
</feature>
<protein>
    <submittedName>
        <fullName evidence="2">Uncharacterized protein</fullName>
    </submittedName>
</protein>
<organism evidence="2 3">
    <name type="scientific">Cercophora samala</name>
    <dbReference type="NCBI Taxonomy" id="330535"/>
    <lineage>
        <taxon>Eukaryota</taxon>
        <taxon>Fungi</taxon>
        <taxon>Dikarya</taxon>
        <taxon>Ascomycota</taxon>
        <taxon>Pezizomycotina</taxon>
        <taxon>Sordariomycetes</taxon>
        <taxon>Sordariomycetidae</taxon>
        <taxon>Sordariales</taxon>
        <taxon>Lasiosphaeriaceae</taxon>
        <taxon>Cercophora</taxon>
    </lineage>
</organism>
<sequence length="64" mass="7027">MHGMLLHGSQLFVPPMHRDPGTLCHSRTVFHFLSKSGPLRRLAQTQTGKTLAPSAPGSHQDWPA</sequence>
<proteinExistence type="predicted"/>
<accession>A0AA39Z6S4</accession>
<gene>
    <name evidence="2" type="ORF">QBC41DRAFT_328277</name>
</gene>
<reference evidence="2" key="1">
    <citation type="submission" date="2023-06" db="EMBL/GenBank/DDBJ databases">
        <title>Genome-scale phylogeny and comparative genomics of the fungal order Sordariales.</title>
        <authorList>
            <consortium name="Lawrence Berkeley National Laboratory"/>
            <person name="Hensen N."/>
            <person name="Bonometti L."/>
            <person name="Westerberg I."/>
            <person name="Brannstrom I.O."/>
            <person name="Guillou S."/>
            <person name="Cros-Aarteil S."/>
            <person name="Calhoun S."/>
            <person name="Haridas S."/>
            <person name="Kuo A."/>
            <person name="Mondo S."/>
            <person name="Pangilinan J."/>
            <person name="Riley R."/>
            <person name="Labutti K."/>
            <person name="Andreopoulos B."/>
            <person name="Lipzen A."/>
            <person name="Chen C."/>
            <person name="Yanf M."/>
            <person name="Daum C."/>
            <person name="Ng V."/>
            <person name="Clum A."/>
            <person name="Steindorff A."/>
            <person name="Ohm R."/>
            <person name="Martin F."/>
            <person name="Silar P."/>
            <person name="Natvig D."/>
            <person name="Lalanne C."/>
            <person name="Gautier V."/>
            <person name="Ament-Velasquez S.L."/>
            <person name="Kruys A."/>
            <person name="Hutchinson M.I."/>
            <person name="Powell A.J."/>
            <person name="Barry K."/>
            <person name="Miller A.N."/>
            <person name="Grigoriev I.V."/>
            <person name="Debuchy R."/>
            <person name="Gladieux P."/>
            <person name="Thoren M.H."/>
            <person name="Johannesson H."/>
        </authorList>
    </citation>
    <scope>NUCLEOTIDE SEQUENCE</scope>
    <source>
        <strain evidence="2">CBS 307.81</strain>
    </source>
</reference>
<evidence type="ECO:0000313" key="2">
    <source>
        <dbReference type="EMBL" id="KAK0665110.1"/>
    </source>
</evidence>
<name>A0AA39Z6S4_9PEZI</name>
<keyword evidence="3" id="KW-1185">Reference proteome</keyword>
<evidence type="ECO:0000256" key="1">
    <source>
        <dbReference type="SAM" id="MobiDB-lite"/>
    </source>
</evidence>
<evidence type="ECO:0000313" key="3">
    <source>
        <dbReference type="Proteomes" id="UP001174997"/>
    </source>
</evidence>
<dbReference type="EMBL" id="JAULSY010000116">
    <property type="protein sequence ID" value="KAK0665110.1"/>
    <property type="molecule type" value="Genomic_DNA"/>
</dbReference>